<evidence type="ECO:0000256" key="11">
    <source>
        <dbReference type="ARBA" id="ARBA00023235"/>
    </source>
</evidence>
<comment type="cofactor">
    <cofactor evidence="18 19">
        <name>K(+)</name>
        <dbReference type="ChEBI" id="CHEBI:29103"/>
    </cofactor>
    <text evidence="18 19">Binds 1 potassium ion per subunit.</text>
</comment>
<comment type="similarity">
    <text evidence="4 19">In the C-terminal section; belongs to the NnrD/CARKD family.</text>
</comment>
<evidence type="ECO:0000256" key="18">
    <source>
        <dbReference type="HAMAP-Rule" id="MF_01966"/>
    </source>
</evidence>
<name>A0ABV7XCP1_9SPHN</name>
<dbReference type="Gene3D" id="3.40.1190.20">
    <property type="match status" value="1"/>
</dbReference>
<dbReference type="InterPro" id="IPR036652">
    <property type="entry name" value="YjeF_N_dom_sf"/>
</dbReference>
<dbReference type="HAMAP" id="MF_01966">
    <property type="entry name" value="NADHX_epimerase"/>
    <property type="match status" value="1"/>
</dbReference>
<dbReference type="InterPro" id="IPR030677">
    <property type="entry name" value="Nnr"/>
</dbReference>
<dbReference type="NCBIfam" id="TIGR00197">
    <property type="entry name" value="yjeF_nterm"/>
    <property type="match status" value="1"/>
</dbReference>
<dbReference type="PANTHER" id="PTHR12592:SF0">
    <property type="entry name" value="ATP-DEPENDENT (S)-NAD(P)H-HYDRATE DEHYDRATASE"/>
    <property type="match status" value="1"/>
</dbReference>
<dbReference type="NCBIfam" id="TIGR00196">
    <property type="entry name" value="yjeF_cterm"/>
    <property type="match status" value="1"/>
</dbReference>
<sequence length="479" mass="47470">MPDSSPLTGGHRPIVTAAEMRALEAAAIAQGVSEFELMARAGHAAARAIIAYAAPADTLVLCGPGNNGGDGYVIALALAEAGWPVRVAALAPSGTDTARQAAEGWTGPVETLDKATAPASLLVDALFGIGLTRPLDGRLSAILARLGEGAGTRVAIDLPSGVATDDGACLSPPLACDLCISFGAAKPAHYLHPAAAHVGRLVIAPIGLAPAHSDLTVIGKPRFAALDADTHKYRRGHVLVVGGPAHATGAARLAALAAQRAGAGYVTLLSPSAALAANAAQLTGVVLAEADTPRDIAKALAEPRAGALVIGPALGPERHKVIAALEVGKPVVLDADVFTLFANDAAGLAKLIAGPAVLTPHDGEFVRLFGDLPGSKVERVCAAAARIGAVVLLKGPDTVIAAPDGRAAINAHASSALATAGSGDVLAGIIGALLARGLDPFEAACAGAWLHGDAGQRGGAGLIAEDLPGLLPAVLADLA</sequence>
<dbReference type="SUPFAM" id="SSF53613">
    <property type="entry name" value="Ribokinase-like"/>
    <property type="match status" value="1"/>
</dbReference>
<feature type="binding site" evidence="18">
    <location>
        <position position="67"/>
    </location>
    <ligand>
        <name>K(+)</name>
        <dbReference type="ChEBI" id="CHEBI:29103"/>
    </ligand>
</feature>
<dbReference type="EC" id="5.1.99.6" evidence="19"/>
<evidence type="ECO:0000256" key="15">
    <source>
        <dbReference type="ARBA" id="ARBA00048238"/>
    </source>
</evidence>
<organism evidence="22 23">
    <name type="scientific">Sphingoaurantiacus capsulatus</name>
    <dbReference type="NCBI Taxonomy" id="1771310"/>
    <lineage>
        <taxon>Bacteria</taxon>
        <taxon>Pseudomonadati</taxon>
        <taxon>Pseudomonadota</taxon>
        <taxon>Alphaproteobacteria</taxon>
        <taxon>Sphingomonadales</taxon>
        <taxon>Sphingosinicellaceae</taxon>
        <taxon>Sphingoaurantiacus</taxon>
    </lineage>
</organism>
<keyword evidence="6 17" id="KW-0547">Nucleotide-binding</keyword>
<dbReference type="RefSeq" id="WP_380862231.1">
    <property type="nucleotide sequence ID" value="NZ_JBHRXV010000011.1"/>
</dbReference>
<feature type="binding site" evidence="18">
    <location>
        <position position="157"/>
    </location>
    <ligand>
        <name>(6S)-NADPHX</name>
        <dbReference type="ChEBI" id="CHEBI:64076"/>
    </ligand>
</feature>
<dbReference type="SUPFAM" id="SSF64153">
    <property type="entry name" value="YjeF N-terminal domain-like"/>
    <property type="match status" value="1"/>
</dbReference>
<keyword evidence="23" id="KW-1185">Reference proteome</keyword>
<comment type="catalytic activity">
    <reaction evidence="2 18 19">
        <text>(6R)-NADPHX = (6S)-NADPHX</text>
        <dbReference type="Rhea" id="RHEA:32227"/>
        <dbReference type="ChEBI" id="CHEBI:64076"/>
        <dbReference type="ChEBI" id="CHEBI:64077"/>
        <dbReference type="EC" id="5.1.99.6"/>
    </reaction>
</comment>
<dbReference type="Gene3D" id="3.40.50.10260">
    <property type="entry name" value="YjeF N-terminal domain"/>
    <property type="match status" value="1"/>
</dbReference>
<comment type="subunit">
    <text evidence="17">Homotetramer.</text>
</comment>
<dbReference type="PROSITE" id="PS51383">
    <property type="entry name" value="YJEF_C_3"/>
    <property type="match status" value="1"/>
</dbReference>
<feature type="binding site" evidence="17">
    <location>
        <position position="250"/>
    </location>
    <ligand>
        <name>(6S)-NADPHX</name>
        <dbReference type="ChEBI" id="CHEBI:64076"/>
    </ligand>
</feature>
<evidence type="ECO:0000256" key="14">
    <source>
        <dbReference type="ARBA" id="ARBA00025153"/>
    </source>
</evidence>
<evidence type="ECO:0000256" key="12">
    <source>
        <dbReference type="ARBA" id="ARBA00023239"/>
    </source>
</evidence>
<protein>
    <recommendedName>
        <fullName evidence="19">Bifunctional NAD(P)H-hydrate repair enzyme</fullName>
    </recommendedName>
    <alternativeName>
        <fullName evidence="19">Nicotinamide nucleotide repair protein</fullName>
    </alternativeName>
    <domain>
        <recommendedName>
            <fullName evidence="19">ADP-dependent (S)-NAD(P)H-hydrate dehydratase</fullName>
            <ecNumber evidence="19">4.2.1.136</ecNumber>
        </recommendedName>
        <alternativeName>
            <fullName evidence="19">ADP-dependent NAD(P)HX dehydratase</fullName>
        </alternativeName>
    </domain>
    <domain>
        <recommendedName>
            <fullName evidence="19">NAD(P)H-hydrate epimerase</fullName>
            <ecNumber evidence="19">5.1.99.6</ecNumber>
        </recommendedName>
    </domain>
</protein>
<dbReference type="PROSITE" id="PS51385">
    <property type="entry name" value="YJEF_N"/>
    <property type="match status" value="1"/>
</dbReference>
<gene>
    <name evidence="17" type="primary">nnrD</name>
    <name evidence="18" type="synonym">nnrE</name>
    <name evidence="22" type="ORF">ACFOMD_13505</name>
</gene>
<keyword evidence="7 17" id="KW-0067">ATP-binding</keyword>
<keyword evidence="8 17" id="KW-0521">NADP</keyword>
<feature type="binding site" evidence="17">
    <location>
        <position position="423"/>
    </location>
    <ligand>
        <name>AMP</name>
        <dbReference type="ChEBI" id="CHEBI:456215"/>
    </ligand>
</feature>
<keyword evidence="12 17" id="KW-0456">Lyase</keyword>
<comment type="cofactor">
    <cofactor evidence="17">
        <name>Mg(2+)</name>
        <dbReference type="ChEBI" id="CHEBI:18420"/>
    </cofactor>
</comment>
<dbReference type="HAMAP" id="MF_01965">
    <property type="entry name" value="NADHX_dehydratase"/>
    <property type="match status" value="1"/>
</dbReference>
<feature type="binding site" evidence="17">
    <location>
        <begin position="394"/>
        <end position="398"/>
    </location>
    <ligand>
        <name>AMP</name>
        <dbReference type="ChEBI" id="CHEBI:456215"/>
    </ligand>
</feature>
<evidence type="ECO:0000256" key="7">
    <source>
        <dbReference type="ARBA" id="ARBA00022840"/>
    </source>
</evidence>
<comment type="caution">
    <text evidence="17">Lacks conserved residue(s) required for the propagation of feature annotation.</text>
</comment>
<keyword evidence="9 18" id="KW-0630">Potassium</keyword>
<comment type="catalytic activity">
    <reaction evidence="1 18 19">
        <text>(6R)-NADHX = (6S)-NADHX</text>
        <dbReference type="Rhea" id="RHEA:32215"/>
        <dbReference type="ChEBI" id="CHEBI:64074"/>
        <dbReference type="ChEBI" id="CHEBI:64075"/>
        <dbReference type="EC" id="5.1.99.6"/>
    </reaction>
</comment>
<dbReference type="InterPro" id="IPR000631">
    <property type="entry name" value="CARKD"/>
</dbReference>
<comment type="caution">
    <text evidence="22">The sequence shown here is derived from an EMBL/GenBank/DDBJ whole genome shotgun (WGS) entry which is preliminary data.</text>
</comment>
<evidence type="ECO:0000256" key="3">
    <source>
        <dbReference type="ARBA" id="ARBA00006001"/>
    </source>
</evidence>
<dbReference type="Proteomes" id="UP001595615">
    <property type="component" value="Unassembled WGS sequence"/>
</dbReference>
<keyword evidence="10 17" id="KW-0520">NAD</keyword>
<dbReference type="PROSITE" id="PS01050">
    <property type="entry name" value="YJEF_C_2"/>
    <property type="match status" value="1"/>
</dbReference>
<evidence type="ECO:0000313" key="22">
    <source>
        <dbReference type="EMBL" id="MFC3713591.1"/>
    </source>
</evidence>
<comment type="similarity">
    <text evidence="17">Belongs to the NnrD/CARKD family.</text>
</comment>
<feature type="binding site" evidence="17">
    <location>
        <position position="361"/>
    </location>
    <ligand>
        <name>(6S)-NADPHX</name>
        <dbReference type="ChEBI" id="CHEBI:64076"/>
    </ligand>
</feature>
<evidence type="ECO:0000256" key="6">
    <source>
        <dbReference type="ARBA" id="ARBA00022741"/>
    </source>
</evidence>
<evidence type="ECO:0000256" key="17">
    <source>
        <dbReference type="HAMAP-Rule" id="MF_01965"/>
    </source>
</evidence>
<evidence type="ECO:0000256" key="9">
    <source>
        <dbReference type="ARBA" id="ARBA00022958"/>
    </source>
</evidence>
<dbReference type="PIRSF" id="PIRSF017184">
    <property type="entry name" value="Nnr"/>
    <property type="match status" value="1"/>
</dbReference>
<keyword evidence="13" id="KW-0511">Multifunctional enzyme</keyword>
<evidence type="ECO:0000256" key="1">
    <source>
        <dbReference type="ARBA" id="ARBA00000013"/>
    </source>
</evidence>
<feature type="domain" description="YjeF N-terminal" evidence="21">
    <location>
        <begin position="20"/>
        <end position="214"/>
    </location>
</feature>
<reference evidence="23" key="1">
    <citation type="journal article" date="2019" name="Int. J. Syst. Evol. Microbiol.">
        <title>The Global Catalogue of Microorganisms (GCM) 10K type strain sequencing project: providing services to taxonomists for standard genome sequencing and annotation.</title>
        <authorList>
            <consortium name="The Broad Institute Genomics Platform"/>
            <consortium name="The Broad Institute Genome Sequencing Center for Infectious Disease"/>
            <person name="Wu L."/>
            <person name="Ma J."/>
        </authorList>
    </citation>
    <scope>NUCLEOTIDE SEQUENCE [LARGE SCALE GENOMIC DNA]</scope>
    <source>
        <strain evidence="23">KCTC 42644</strain>
    </source>
</reference>
<feature type="binding site" evidence="18">
    <location>
        <position position="160"/>
    </location>
    <ligand>
        <name>K(+)</name>
        <dbReference type="ChEBI" id="CHEBI:29103"/>
    </ligand>
</feature>
<evidence type="ECO:0000259" key="21">
    <source>
        <dbReference type="PROSITE" id="PS51385"/>
    </source>
</evidence>
<evidence type="ECO:0000259" key="20">
    <source>
        <dbReference type="PROSITE" id="PS51383"/>
    </source>
</evidence>
<evidence type="ECO:0000256" key="5">
    <source>
        <dbReference type="ARBA" id="ARBA00022723"/>
    </source>
</evidence>
<comment type="catalytic activity">
    <reaction evidence="16 17 19">
        <text>(6S)-NADPHX + ADP = AMP + phosphate + NADPH + H(+)</text>
        <dbReference type="Rhea" id="RHEA:32235"/>
        <dbReference type="ChEBI" id="CHEBI:15378"/>
        <dbReference type="ChEBI" id="CHEBI:43474"/>
        <dbReference type="ChEBI" id="CHEBI:57783"/>
        <dbReference type="ChEBI" id="CHEBI:64076"/>
        <dbReference type="ChEBI" id="CHEBI:456215"/>
        <dbReference type="ChEBI" id="CHEBI:456216"/>
        <dbReference type="EC" id="4.2.1.136"/>
    </reaction>
</comment>
<dbReference type="CDD" id="cd01171">
    <property type="entry name" value="YXKO-related"/>
    <property type="match status" value="1"/>
</dbReference>
<accession>A0ABV7XCP1</accession>
<comment type="function">
    <text evidence="14 19">Bifunctional enzyme that catalyzes the epimerization of the S- and R-forms of NAD(P)HX and the dehydration of the S-form of NAD(P)HX at the expense of ADP, which is converted to AMP. This allows the repair of both epimers of NAD(P)HX, a damaged form of NAD(P)H that is a result of enzymatic or heat-dependent hydration.</text>
</comment>
<comment type="catalytic activity">
    <reaction evidence="15 17 19">
        <text>(6S)-NADHX + ADP = AMP + phosphate + NADH + H(+)</text>
        <dbReference type="Rhea" id="RHEA:32223"/>
        <dbReference type="ChEBI" id="CHEBI:15378"/>
        <dbReference type="ChEBI" id="CHEBI:43474"/>
        <dbReference type="ChEBI" id="CHEBI:57945"/>
        <dbReference type="ChEBI" id="CHEBI:64074"/>
        <dbReference type="ChEBI" id="CHEBI:456215"/>
        <dbReference type="ChEBI" id="CHEBI:456216"/>
        <dbReference type="EC" id="4.2.1.136"/>
    </reaction>
</comment>
<evidence type="ECO:0000256" key="8">
    <source>
        <dbReference type="ARBA" id="ARBA00022857"/>
    </source>
</evidence>
<comment type="function">
    <text evidence="18">Catalyzes the epimerization of the S- and R-forms of NAD(P)HX, a damaged form of NAD(P)H that is a result of enzymatic or heat-dependent hydration. This is a prerequisite for the S-specific NAD(P)H-hydrate dehydratase to allow the repair of both epimers of NAD(P)HX.</text>
</comment>
<dbReference type="InterPro" id="IPR017953">
    <property type="entry name" value="Carbohydrate_kinase_pred_CS"/>
</dbReference>
<dbReference type="InterPro" id="IPR004443">
    <property type="entry name" value="YjeF_N_dom"/>
</dbReference>
<feature type="domain" description="YjeF C-terminal" evidence="20">
    <location>
        <begin position="215"/>
        <end position="478"/>
    </location>
</feature>
<feature type="binding site" evidence="17">
    <location>
        <position position="424"/>
    </location>
    <ligand>
        <name>(6S)-NADPHX</name>
        <dbReference type="ChEBI" id="CHEBI:64076"/>
    </ligand>
</feature>
<evidence type="ECO:0000313" key="23">
    <source>
        <dbReference type="Proteomes" id="UP001595615"/>
    </source>
</evidence>
<evidence type="ECO:0000256" key="13">
    <source>
        <dbReference type="ARBA" id="ARBA00023268"/>
    </source>
</evidence>
<comment type="function">
    <text evidence="17">Catalyzes the dehydration of the S-form of NAD(P)HX at the expense of ADP, which is converted to AMP. Together with NAD(P)HX epimerase, which catalyzes the epimerization of the S- and R-forms, the enzyme allows the repair of both epimers of NAD(P)HX, a damaged form of NAD(P)H that is a result of enzymatic or heat-dependent hydration.</text>
</comment>
<dbReference type="EMBL" id="JBHRXV010000011">
    <property type="protein sequence ID" value="MFC3713591.1"/>
    <property type="molecule type" value="Genomic_DNA"/>
</dbReference>
<evidence type="ECO:0000256" key="19">
    <source>
        <dbReference type="PIRNR" id="PIRNR017184"/>
    </source>
</evidence>
<comment type="similarity">
    <text evidence="3 19">In the N-terminal section; belongs to the NnrE/AIBP family.</text>
</comment>
<evidence type="ECO:0000256" key="16">
    <source>
        <dbReference type="ARBA" id="ARBA00049209"/>
    </source>
</evidence>
<dbReference type="Pfam" id="PF03853">
    <property type="entry name" value="YjeF_N"/>
    <property type="match status" value="1"/>
</dbReference>
<feature type="binding site" evidence="18">
    <location>
        <begin position="128"/>
        <end position="134"/>
    </location>
    <ligand>
        <name>(6S)-NADPHX</name>
        <dbReference type="ChEBI" id="CHEBI:64076"/>
    </ligand>
</feature>
<dbReference type="EC" id="4.2.1.136" evidence="19"/>
<dbReference type="Pfam" id="PF01256">
    <property type="entry name" value="Carb_kinase"/>
    <property type="match status" value="1"/>
</dbReference>
<evidence type="ECO:0000256" key="4">
    <source>
        <dbReference type="ARBA" id="ARBA00009524"/>
    </source>
</evidence>
<proteinExistence type="inferred from homology"/>
<feature type="binding site" evidence="18">
    <location>
        <position position="124"/>
    </location>
    <ligand>
        <name>K(+)</name>
        <dbReference type="ChEBI" id="CHEBI:29103"/>
    </ligand>
</feature>
<dbReference type="InterPro" id="IPR029056">
    <property type="entry name" value="Ribokinase-like"/>
</dbReference>
<keyword evidence="5 18" id="KW-0479">Metal-binding</keyword>
<evidence type="ECO:0000256" key="10">
    <source>
        <dbReference type="ARBA" id="ARBA00023027"/>
    </source>
</evidence>
<dbReference type="PANTHER" id="PTHR12592">
    <property type="entry name" value="ATP-DEPENDENT (S)-NAD(P)H-HYDRATE DEHYDRATASE FAMILY MEMBER"/>
    <property type="match status" value="1"/>
</dbReference>
<keyword evidence="11 18" id="KW-0413">Isomerase</keyword>
<comment type="similarity">
    <text evidence="18">Belongs to the NnrE/AIBP family.</text>
</comment>
<evidence type="ECO:0000256" key="2">
    <source>
        <dbReference type="ARBA" id="ARBA00000909"/>
    </source>
</evidence>
<feature type="binding site" evidence="18">
    <location>
        <begin position="66"/>
        <end position="70"/>
    </location>
    <ligand>
        <name>(6S)-NADPHX</name>
        <dbReference type="ChEBI" id="CHEBI:64076"/>
    </ligand>
</feature>